<reference evidence="1" key="1">
    <citation type="journal article" date="2013" name="Genome Announc.">
        <title>Draft Genome Sequence of Agarivorans albus Strain MKT 106T, an Agarolytic Marine Bacterium.</title>
        <authorList>
            <person name="Yasuike M."/>
            <person name="Nakamura Y."/>
            <person name="Kai W."/>
            <person name="Fujiwara A."/>
            <person name="Fukui Y."/>
            <person name="Satomi M."/>
            <person name="Sano M."/>
        </authorList>
    </citation>
    <scope>NUCLEOTIDE SEQUENCE [LARGE SCALE GENOMIC DNA]</scope>
</reference>
<gene>
    <name evidence="1" type="ORF">AALB_0235</name>
</gene>
<dbReference type="AlphaFoldDB" id="R9PFJ4"/>
<accession>R9PFJ4</accession>
<proteinExistence type="predicted"/>
<name>R9PFJ4_AGAAL</name>
<dbReference type="EMBL" id="BARX01000001">
    <property type="protein sequence ID" value="GAD00155.1"/>
    <property type="molecule type" value="Genomic_DNA"/>
</dbReference>
<protein>
    <submittedName>
        <fullName evidence="1">Uncharacterized protein</fullName>
    </submittedName>
</protein>
<evidence type="ECO:0000313" key="1">
    <source>
        <dbReference type="EMBL" id="GAD00155.1"/>
    </source>
</evidence>
<organism evidence="1 2">
    <name type="scientific">Agarivorans albus MKT 106</name>
    <dbReference type="NCBI Taxonomy" id="1331007"/>
    <lineage>
        <taxon>Bacteria</taxon>
        <taxon>Pseudomonadati</taxon>
        <taxon>Pseudomonadota</taxon>
        <taxon>Gammaproteobacteria</taxon>
        <taxon>Alteromonadales</taxon>
        <taxon>Alteromonadaceae</taxon>
        <taxon>Agarivorans</taxon>
    </lineage>
</organism>
<dbReference type="OrthoDB" id="6888544at2"/>
<keyword evidence="2" id="KW-1185">Reference proteome</keyword>
<sequence>MDKENYLAFCKTELRSVFLSTKAGKPDNKLKYRVEGLFHAAKLLGLLSTDQANAIIESEHQAVFGESIGERLKRKTQLKQLRESDPDAYFNIPTIERL</sequence>
<dbReference type="RefSeq" id="WP_016399923.1">
    <property type="nucleotide sequence ID" value="NZ_BARX01000001.1"/>
</dbReference>
<comment type="caution">
    <text evidence="1">The sequence shown here is derived from an EMBL/GenBank/DDBJ whole genome shotgun (WGS) entry which is preliminary data.</text>
</comment>
<evidence type="ECO:0000313" key="2">
    <source>
        <dbReference type="Proteomes" id="UP000014461"/>
    </source>
</evidence>
<dbReference type="Proteomes" id="UP000014461">
    <property type="component" value="Unassembled WGS sequence"/>
</dbReference>